<dbReference type="Gene3D" id="1.10.1790.50">
    <property type="match status" value="1"/>
</dbReference>
<comment type="caution">
    <text evidence="1">The sequence shown here is derived from an EMBL/GenBank/DDBJ whole genome shotgun (WGS) entry which is preliminary data.</text>
</comment>
<dbReference type="PANTHER" id="PTHR39426">
    <property type="entry name" value="HOMOLOGY TO DEATH-ON-CURING PROTEIN OF PHAGE P1"/>
    <property type="match status" value="1"/>
</dbReference>
<reference evidence="2" key="1">
    <citation type="submission" date="2018-12" db="EMBL/GenBank/DDBJ databases">
        <title>The complete genome of Metarhizium rileyi, a key fungal pathogen of Lepidoptera.</title>
        <authorList>
            <person name="Binneck E."/>
            <person name="Lastra C.C.L."/>
            <person name="Sosa-Gomez D.R."/>
        </authorList>
    </citation>
    <scope>NUCLEOTIDE SEQUENCE [LARGE SCALE GENOMIC DNA]</scope>
    <source>
        <strain evidence="2">Cep018-CH2</strain>
    </source>
</reference>
<dbReference type="Proteomes" id="UP000317257">
    <property type="component" value="Unassembled WGS sequence"/>
</dbReference>
<evidence type="ECO:0008006" key="3">
    <source>
        <dbReference type="Google" id="ProtNLM"/>
    </source>
</evidence>
<evidence type="ECO:0000313" key="1">
    <source>
        <dbReference type="EMBL" id="TWU72860.1"/>
    </source>
</evidence>
<evidence type="ECO:0000313" key="2">
    <source>
        <dbReference type="Proteomes" id="UP000317257"/>
    </source>
</evidence>
<protein>
    <recommendedName>
        <fullName evidence="3">Fido domain-containing protein</fullName>
    </recommendedName>
</protein>
<sequence>MAAAISYRFFNSLASQKAVCTAHRYILADPTNYAGDGNKRTALFAVDMFLKINGYRLQKKPMDNDGRELNQGLADAHVLVASSQWTSEDLGHYYASVAKPLEEKGREITE</sequence>
<dbReference type="PANTHER" id="PTHR39426:SF1">
    <property type="entry name" value="HOMOLOGY TO DEATH-ON-CURING PROTEIN OF PHAGE P1"/>
    <property type="match status" value="1"/>
</dbReference>
<name>A0A5C6G588_METRR</name>
<dbReference type="EMBL" id="SBHS01000023">
    <property type="protein sequence ID" value="TWU72860.1"/>
    <property type="molecule type" value="Genomic_DNA"/>
</dbReference>
<dbReference type="GO" id="GO:0016301">
    <property type="term" value="F:kinase activity"/>
    <property type="evidence" value="ECO:0007669"/>
    <property type="project" value="InterPro"/>
</dbReference>
<organism evidence="1 2">
    <name type="scientific">Metarhizium rileyi (strain RCEF 4871)</name>
    <name type="common">Nomuraea rileyi</name>
    <dbReference type="NCBI Taxonomy" id="1649241"/>
    <lineage>
        <taxon>Eukaryota</taxon>
        <taxon>Fungi</taxon>
        <taxon>Dikarya</taxon>
        <taxon>Ascomycota</taxon>
        <taxon>Pezizomycotina</taxon>
        <taxon>Sordariomycetes</taxon>
        <taxon>Hypocreomycetidae</taxon>
        <taxon>Hypocreales</taxon>
        <taxon>Clavicipitaceae</taxon>
        <taxon>Metarhizium</taxon>
    </lineage>
</organism>
<accession>A0A5C6G588</accession>
<gene>
    <name evidence="1" type="ORF">ED733_003326</name>
</gene>
<dbReference type="AlphaFoldDB" id="A0A5C6G588"/>
<dbReference type="InterPro" id="IPR006440">
    <property type="entry name" value="Doc"/>
</dbReference>
<proteinExistence type="predicted"/>